<accession>A0A0T7GV18</accession>
<dbReference type="GO" id="GO:0006281">
    <property type="term" value="P:DNA repair"/>
    <property type="evidence" value="ECO:0007669"/>
    <property type="project" value="InterPro"/>
</dbReference>
<dbReference type="InterPro" id="IPR050356">
    <property type="entry name" value="SulA_CellDiv_inhibitor"/>
</dbReference>
<dbReference type="InterPro" id="IPR001126">
    <property type="entry name" value="UmuC"/>
</dbReference>
<dbReference type="InterPro" id="IPR043502">
    <property type="entry name" value="DNA/RNA_pol_sf"/>
</dbReference>
<dbReference type="Proteomes" id="UP000039660">
    <property type="component" value="Unassembled WGS sequence"/>
</dbReference>
<dbReference type="EMBL" id="CCRK01000009">
    <property type="protein sequence ID" value="CDZ51129.1"/>
    <property type="molecule type" value="Genomic_DNA"/>
</dbReference>
<evidence type="ECO:0000313" key="3">
    <source>
        <dbReference type="EMBL" id="CDZ51129.1"/>
    </source>
</evidence>
<evidence type="ECO:0000256" key="1">
    <source>
        <dbReference type="ARBA" id="ARBA00022763"/>
    </source>
</evidence>
<dbReference type="PANTHER" id="PTHR35369">
    <property type="entry name" value="BLR3025 PROTEIN-RELATED"/>
    <property type="match status" value="1"/>
</dbReference>
<name>A0A0T7GV18_NEOGA</name>
<evidence type="ECO:0000313" key="4">
    <source>
        <dbReference type="Proteomes" id="UP000039660"/>
    </source>
</evidence>
<proteinExistence type="predicted"/>
<dbReference type="AlphaFoldDB" id="A0A0T7GV18"/>
<feature type="domain" description="UmuC" evidence="2">
    <location>
        <begin position="55"/>
        <end position="180"/>
    </location>
</feature>
<dbReference type="CDD" id="cd03468">
    <property type="entry name" value="PolY_like"/>
    <property type="match status" value="1"/>
</dbReference>
<gene>
    <name evidence="3" type="primary">imuB</name>
    <name evidence="3" type="ORF">NGAL_HAMBI1189_38110</name>
</gene>
<keyword evidence="1" id="KW-0227">DNA damage</keyword>
<organism evidence="3 4">
    <name type="scientific">Neorhizobium galegae bv. officinalis</name>
    <dbReference type="NCBI Taxonomy" id="323656"/>
    <lineage>
        <taxon>Bacteria</taxon>
        <taxon>Pseudomonadati</taxon>
        <taxon>Pseudomonadota</taxon>
        <taxon>Alphaproteobacteria</taxon>
        <taxon>Hyphomicrobiales</taxon>
        <taxon>Rhizobiaceae</taxon>
        <taxon>Rhizobium/Agrobacterium group</taxon>
        <taxon>Neorhizobium</taxon>
    </lineage>
</organism>
<dbReference type="SUPFAM" id="SSF56672">
    <property type="entry name" value="DNA/RNA polymerases"/>
    <property type="match status" value="1"/>
</dbReference>
<evidence type="ECO:0000259" key="2">
    <source>
        <dbReference type="Pfam" id="PF00817"/>
    </source>
</evidence>
<dbReference type="PANTHER" id="PTHR35369:SF2">
    <property type="entry name" value="BLR3025 PROTEIN"/>
    <property type="match status" value="1"/>
</dbReference>
<dbReference type="Pfam" id="PF00817">
    <property type="entry name" value="IMS"/>
    <property type="match status" value="1"/>
</dbReference>
<protein>
    <submittedName>
        <fullName evidence="3">Protein ImuB</fullName>
    </submittedName>
</protein>
<sequence length="539" mass="60407">MTVNFPSAKTQERLFLSATRQRILALVFPHLPTDRIARRLWGLSWRSKGRPEHHPPILCAGRRENAMRLTALDEVCERLGLKRGQGLAEARAMFPKIDVVDEDDAADRGLLEAIADWCDRYTPLVALDGREGLFLDITGCAHLFGGEEALLKDILGRLLQMGFDVKGAISSSPGLSWAACRFGRGGVIPDQVTEEVLAPLPVNALRIDEATVASLYKLGLKRIGDLLPMPRAPLARRFGMHLLLRLDQALGHSEEAISPRRPVAALSAERRLPEPIQAEEHILQLTGQIAISLKSELEARGVGGRVFELVLFRVDGRVFRLAAGASQPLQDPKRISSLFSERLNAVHDDLDAGFGFELLRLNVLQHDVFRISQGDFTGNGDSEISLADFIDRVSARLGADCLQIADPKQSHMPERAEIFVPAIAARIVREETLELSAFVPRSDRPLRLFRHPELVEAFAATVPDGPPRRFRWRRIVHEVIRAEGPERISPEWWHDEEDVEERDYFRLESEAGRRFWIFRAGHYVAGKAAPTWRVHGIFA</sequence>
<reference evidence="3 4" key="1">
    <citation type="submission" date="2014-08" db="EMBL/GenBank/DDBJ databases">
        <authorList>
            <person name="Chen Y.-H."/>
        </authorList>
    </citation>
    <scope>NUCLEOTIDE SEQUENCE [LARGE SCALE GENOMIC DNA]</scope>
</reference>